<dbReference type="Pfam" id="PF01551">
    <property type="entry name" value="Peptidase_M23"/>
    <property type="match status" value="1"/>
</dbReference>
<keyword evidence="1" id="KW-0175">Coiled coil</keyword>
<dbReference type="Proteomes" id="UP000033854">
    <property type="component" value="Unassembled WGS sequence"/>
</dbReference>
<feature type="domain" description="M23ase beta-sheet core" evidence="3">
    <location>
        <begin position="232"/>
        <end position="270"/>
    </location>
</feature>
<dbReference type="PANTHER" id="PTHR21666:SF270">
    <property type="entry name" value="MUREIN HYDROLASE ACTIVATOR ENVC"/>
    <property type="match status" value="1"/>
</dbReference>
<evidence type="ECO:0000313" key="4">
    <source>
        <dbReference type="EMBL" id="KKS42647.1"/>
    </source>
</evidence>
<dbReference type="InterPro" id="IPR050570">
    <property type="entry name" value="Cell_wall_metabolism_enzyme"/>
</dbReference>
<dbReference type="SUPFAM" id="SSF51261">
    <property type="entry name" value="Duplicated hybrid motif"/>
    <property type="match status" value="2"/>
</dbReference>
<dbReference type="InterPro" id="IPR016047">
    <property type="entry name" value="M23ase_b-sheet_dom"/>
</dbReference>
<name>A0A0G0Z1I9_9BACT</name>
<evidence type="ECO:0000256" key="2">
    <source>
        <dbReference type="SAM" id="SignalP"/>
    </source>
</evidence>
<comment type="caution">
    <text evidence="4">The sequence shown here is derived from an EMBL/GenBank/DDBJ whole genome shotgun (WGS) entry which is preliminary data.</text>
</comment>
<feature type="signal peptide" evidence="2">
    <location>
        <begin position="1"/>
        <end position="22"/>
    </location>
</feature>
<accession>A0A0G0Z1I9</accession>
<organism evidence="4 5">
    <name type="scientific">Candidatus Collierbacteria bacterium GW2011_GWA2_42_17</name>
    <dbReference type="NCBI Taxonomy" id="1618378"/>
    <lineage>
        <taxon>Bacteria</taxon>
        <taxon>Candidatus Collieribacteriota</taxon>
    </lineage>
</organism>
<protein>
    <submittedName>
        <fullName evidence="4">Cell wall endopeptidase, family M23/M37</fullName>
    </submittedName>
</protein>
<dbReference type="GO" id="GO:0004222">
    <property type="term" value="F:metalloendopeptidase activity"/>
    <property type="evidence" value="ECO:0007669"/>
    <property type="project" value="TreeGrafter"/>
</dbReference>
<evidence type="ECO:0000259" key="3">
    <source>
        <dbReference type="Pfam" id="PF01551"/>
    </source>
</evidence>
<proteinExistence type="predicted"/>
<feature type="coiled-coil region" evidence="1">
    <location>
        <begin position="158"/>
        <end position="192"/>
    </location>
</feature>
<dbReference type="EMBL" id="LCDA01000008">
    <property type="protein sequence ID" value="KKS42647.1"/>
    <property type="molecule type" value="Genomic_DNA"/>
</dbReference>
<dbReference type="AlphaFoldDB" id="A0A0G0Z1I9"/>
<gene>
    <name evidence="4" type="ORF">UV06_C0008G0012</name>
</gene>
<reference evidence="4 5" key="1">
    <citation type="journal article" date="2015" name="Nature">
        <title>rRNA introns, odd ribosomes, and small enigmatic genomes across a large radiation of phyla.</title>
        <authorList>
            <person name="Brown C.T."/>
            <person name="Hug L.A."/>
            <person name="Thomas B.C."/>
            <person name="Sharon I."/>
            <person name="Castelle C.J."/>
            <person name="Singh A."/>
            <person name="Wilkins M.J."/>
            <person name="Williams K.H."/>
            <person name="Banfield J.F."/>
        </authorList>
    </citation>
    <scope>NUCLEOTIDE SEQUENCE [LARGE SCALE GENOMIC DNA]</scope>
</reference>
<evidence type="ECO:0000313" key="5">
    <source>
        <dbReference type="Proteomes" id="UP000033854"/>
    </source>
</evidence>
<feature type="chain" id="PRO_5002535624" evidence="2">
    <location>
        <begin position="23"/>
        <end position="378"/>
    </location>
</feature>
<evidence type="ECO:0000256" key="1">
    <source>
        <dbReference type="SAM" id="Coils"/>
    </source>
</evidence>
<dbReference type="Gene3D" id="2.70.70.10">
    <property type="entry name" value="Glucose Permease (Domain IIA)"/>
    <property type="match status" value="2"/>
</dbReference>
<dbReference type="CDD" id="cd12797">
    <property type="entry name" value="M23_peptidase"/>
    <property type="match status" value="2"/>
</dbReference>
<feature type="coiled-coil region" evidence="1">
    <location>
        <begin position="39"/>
        <end position="80"/>
    </location>
</feature>
<dbReference type="Gene3D" id="6.10.250.3150">
    <property type="match status" value="1"/>
</dbReference>
<keyword evidence="2" id="KW-0732">Signal</keyword>
<dbReference type="PANTHER" id="PTHR21666">
    <property type="entry name" value="PEPTIDASE-RELATED"/>
    <property type="match status" value="1"/>
</dbReference>
<sequence>MKKLLLVFVILLLFLWIEPTNAIDCDGSAESVDACTQKINELRNEETTLSQAISVLNAKINLAQARINQTQVQINALEKEITVLDGVLETVNDSMDQLEVIYTARVRESYKQMRATPVDLIFSSNSIGDYFNKVKYLNTVKSKDQLILAELERSRVDYDQRKDAKVEKQQEVEKLKATLVSQRKTLDAQQKEKQKILAATQSDEAKYQQLLSQALAEKAAIEKALVSSVKVGPIKKGEPIALTGNSGYPSCSTGKHLHFEIRKNGTWTDPGAYLSSKSVKDEQNGGGNVTVGTGSWPWPLNDTVRLTQFYGSTPYSWRYKYSGGVHTGYDMVSTSSDVIYAPADGTLYKSSQSCGTSTINIVYIEHADSVVSFYLHVQ</sequence>
<dbReference type="InterPro" id="IPR011055">
    <property type="entry name" value="Dup_hybrid_motif"/>
</dbReference>